<keyword evidence="10" id="KW-0206">Cytoskeleton</keyword>
<evidence type="ECO:0000313" key="15">
    <source>
        <dbReference type="Proteomes" id="UP000261520"/>
    </source>
</evidence>
<feature type="domain" description="PDZ" evidence="13">
    <location>
        <begin position="37"/>
        <end position="125"/>
    </location>
</feature>
<evidence type="ECO:0000256" key="3">
    <source>
        <dbReference type="ARBA" id="ARBA00022490"/>
    </source>
</evidence>
<dbReference type="CDD" id="cd06790">
    <property type="entry name" value="PDZ_neurabin-like"/>
    <property type="match status" value="1"/>
</dbReference>
<evidence type="ECO:0000256" key="2">
    <source>
        <dbReference type="ARBA" id="ARBA00022473"/>
    </source>
</evidence>
<dbReference type="GO" id="GO:0014069">
    <property type="term" value="C:postsynaptic density"/>
    <property type="evidence" value="ECO:0007669"/>
    <property type="project" value="TreeGrafter"/>
</dbReference>
<proteinExistence type="predicted"/>
<name>A0A3B3Z6A9_9GOBI</name>
<keyword evidence="4" id="KW-0597">Phosphoprotein</keyword>
<keyword evidence="7" id="KW-0770">Synapse</keyword>
<dbReference type="Pfam" id="PF17817">
    <property type="entry name" value="PDZ_5"/>
    <property type="match status" value="1"/>
</dbReference>
<keyword evidence="15" id="KW-1185">Reference proteome</keyword>
<feature type="coiled-coil region" evidence="12">
    <location>
        <begin position="219"/>
        <end position="281"/>
    </location>
</feature>
<evidence type="ECO:0000256" key="7">
    <source>
        <dbReference type="ARBA" id="ARBA00023018"/>
    </source>
</evidence>
<dbReference type="GO" id="GO:0015629">
    <property type="term" value="C:actin cytoskeleton"/>
    <property type="evidence" value="ECO:0007669"/>
    <property type="project" value="TreeGrafter"/>
</dbReference>
<dbReference type="GO" id="GO:0051015">
    <property type="term" value="F:actin filament binding"/>
    <property type="evidence" value="ECO:0007669"/>
    <property type="project" value="TreeGrafter"/>
</dbReference>
<keyword evidence="6" id="KW-0524">Neurogenesis</keyword>
<dbReference type="GO" id="GO:0031175">
    <property type="term" value="P:neuron projection development"/>
    <property type="evidence" value="ECO:0007669"/>
    <property type="project" value="TreeGrafter"/>
</dbReference>
<reference evidence="14" key="2">
    <citation type="submission" date="2025-09" db="UniProtKB">
        <authorList>
            <consortium name="Ensembl"/>
        </authorList>
    </citation>
    <scope>IDENTIFICATION</scope>
</reference>
<dbReference type="InterPro" id="IPR043446">
    <property type="entry name" value="Neurabin-like"/>
</dbReference>
<reference evidence="14" key="1">
    <citation type="submission" date="2025-08" db="UniProtKB">
        <authorList>
            <consortium name="Ensembl"/>
        </authorList>
    </citation>
    <scope>IDENTIFICATION</scope>
</reference>
<dbReference type="STRING" id="409849.ENSPMGP00000000074"/>
<evidence type="ECO:0000256" key="1">
    <source>
        <dbReference type="ARBA" id="ARBA00004245"/>
    </source>
</evidence>
<dbReference type="PANTHER" id="PTHR16154:SF26">
    <property type="entry name" value="PROTEIN PHOSPHATASE 1 REGULATORY SUBUNIT 9 LIKE"/>
    <property type="match status" value="1"/>
</dbReference>
<dbReference type="AlphaFoldDB" id="A0A3B3Z6A9"/>
<dbReference type="PANTHER" id="PTHR16154">
    <property type="entry name" value="NEURABIN"/>
    <property type="match status" value="1"/>
</dbReference>
<evidence type="ECO:0000256" key="10">
    <source>
        <dbReference type="ARBA" id="ARBA00023212"/>
    </source>
</evidence>
<keyword evidence="3" id="KW-0963">Cytoplasm</keyword>
<evidence type="ECO:0000256" key="5">
    <source>
        <dbReference type="ARBA" id="ARBA00022782"/>
    </source>
</evidence>
<dbReference type="Gene3D" id="2.30.42.10">
    <property type="match status" value="1"/>
</dbReference>
<dbReference type="InterPro" id="IPR036034">
    <property type="entry name" value="PDZ_sf"/>
</dbReference>
<dbReference type="GO" id="GO:0019722">
    <property type="term" value="P:calcium-mediated signaling"/>
    <property type="evidence" value="ECO:0007669"/>
    <property type="project" value="TreeGrafter"/>
</dbReference>
<protein>
    <recommendedName>
        <fullName evidence="13">PDZ domain-containing protein</fullName>
    </recommendedName>
</protein>
<dbReference type="FunFam" id="2.30.42.10:FF:000010">
    <property type="entry name" value="Neurabin-1 isoform 1"/>
    <property type="match status" value="1"/>
</dbReference>
<dbReference type="Pfam" id="PF00595">
    <property type="entry name" value="PDZ"/>
    <property type="match status" value="1"/>
</dbReference>
<evidence type="ECO:0000256" key="9">
    <source>
        <dbReference type="ARBA" id="ARBA00023203"/>
    </source>
</evidence>
<dbReference type="Ensembl" id="ENSPMGT00000000076.1">
    <property type="protein sequence ID" value="ENSPMGP00000000074.1"/>
    <property type="gene ID" value="ENSPMGG00000000073.1"/>
</dbReference>
<dbReference type="InterPro" id="IPR040645">
    <property type="entry name" value="Neurabin-1/2_PDZ"/>
</dbReference>
<evidence type="ECO:0000256" key="4">
    <source>
        <dbReference type="ARBA" id="ARBA00022553"/>
    </source>
</evidence>
<dbReference type="InterPro" id="IPR001478">
    <property type="entry name" value="PDZ"/>
</dbReference>
<keyword evidence="9" id="KW-0009">Actin-binding</keyword>
<evidence type="ECO:0000256" key="12">
    <source>
        <dbReference type="SAM" id="Coils"/>
    </source>
</evidence>
<keyword evidence="5" id="KW-0221">Differentiation</keyword>
<comment type="subcellular location">
    <subcellularLocation>
        <location evidence="1">Cytoplasm</location>
        <location evidence="1">Cytoskeleton</location>
    </subcellularLocation>
    <subcellularLocation>
        <location evidence="11">Synapse</location>
    </subcellularLocation>
</comment>
<sequence length="287" mass="32700">VFSTFSNEEYDRRNDDVDPVAASAEYELEKRVEKMEVFPVEIEKDNGLGISIIGMGVGADQGLEKLGIFVKTITEQGAAEKDGIQVNDQIVEVDGISLVGVTQLFAATVLKNTKGSVRFLIGREKPGTQSEVARLISETLEQEKNQQHLDDAYDHSTEEEERYEDEAMDDRILSSNFSPGRNVEVYELPHSEALFMPTNMDSSQMAFRYKELRISEEDKSLYEARETALEQKLEENNEKILKVESFWLEAQALCKTVNEQLSETQAQYETLDKKYNKAKKLLKDYQQ</sequence>
<dbReference type="SMART" id="SM00228">
    <property type="entry name" value="PDZ"/>
    <property type="match status" value="1"/>
</dbReference>
<evidence type="ECO:0000259" key="13">
    <source>
        <dbReference type="PROSITE" id="PS50106"/>
    </source>
</evidence>
<evidence type="ECO:0000256" key="8">
    <source>
        <dbReference type="ARBA" id="ARBA00023054"/>
    </source>
</evidence>
<evidence type="ECO:0000256" key="11">
    <source>
        <dbReference type="ARBA" id="ARBA00034103"/>
    </source>
</evidence>
<evidence type="ECO:0000256" key="6">
    <source>
        <dbReference type="ARBA" id="ARBA00022902"/>
    </source>
</evidence>
<keyword evidence="8 12" id="KW-0175">Coiled coil</keyword>
<dbReference type="GO" id="GO:0007015">
    <property type="term" value="P:actin filament organization"/>
    <property type="evidence" value="ECO:0007669"/>
    <property type="project" value="TreeGrafter"/>
</dbReference>
<accession>A0A3B3Z6A9</accession>
<evidence type="ECO:0000313" key="14">
    <source>
        <dbReference type="Ensembl" id="ENSPMGP00000000074.1"/>
    </source>
</evidence>
<dbReference type="SUPFAM" id="SSF50156">
    <property type="entry name" value="PDZ domain-like"/>
    <property type="match status" value="1"/>
</dbReference>
<dbReference type="GO" id="GO:0005737">
    <property type="term" value="C:cytoplasm"/>
    <property type="evidence" value="ECO:0007669"/>
    <property type="project" value="TreeGrafter"/>
</dbReference>
<dbReference type="Proteomes" id="UP000261520">
    <property type="component" value="Unplaced"/>
</dbReference>
<dbReference type="GO" id="GO:0030425">
    <property type="term" value="C:dendrite"/>
    <property type="evidence" value="ECO:0007669"/>
    <property type="project" value="TreeGrafter"/>
</dbReference>
<keyword evidence="2" id="KW-0217">Developmental protein</keyword>
<organism evidence="14 15">
    <name type="scientific">Periophthalmus magnuspinnatus</name>
    <dbReference type="NCBI Taxonomy" id="409849"/>
    <lineage>
        <taxon>Eukaryota</taxon>
        <taxon>Metazoa</taxon>
        <taxon>Chordata</taxon>
        <taxon>Craniata</taxon>
        <taxon>Vertebrata</taxon>
        <taxon>Euteleostomi</taxon>
        <taxon>Actinopterygii</taxon>
        <taxon>Neopterygii</taxon>
        <taxon>Teleostei</taxon>
        <taxon>Neoteleostei</taxon>
        <taxon>Acanthomorphata</taxon>
        <taxon>Gobiaria</taxon>
        <taxon>Gobiiformes</taxon>
        <taxon>Gobioidei</taxon>
        <taxon>Gobiidae</taxon>
        <taxon>Oxudercinae</taxon>
        <taxon>Periophthalmus</taxon>
    </lineage>
</organism>
<dbReference type="PROSITE" id="PS50106">
    <property type="entry name" value="PDZ"/>
    <property type="match status" value="1"/>
</dbReference>